<accession>A0A0K8MXL2</accession>
<dbReference type="RefSeq" id="WP_075075381.1">
    <property type="nucleotide sequence ID" value="NZ_DF967973.1"/>
</dbReference>
<feature type="domain" description="N-acetyltransferase" evidence="1">
    <location>
        <begin position="2"/>
        <end position="160"/>
    </location>
</feature>
<dbReference type="AlphaFoldDB" id="A0A0K8MXL2"/>
<keyword evidence="3" id="KW-1185">Reference proteome</keyword>
<dbReference type="PROSITE" id="PS51186">
    <property type="entry name" value="GNAT"/>
    <property type="match status" value="1"/>
</dbReference>
<dbReference type="OrthoDB" id="9786032at2"/>
<proteinExistence type="predicted"/>
<protein>
    <recommendedName>
        <fullName evidence="1">N-acetyltransferase domain-containing protein</fullName>
    </recommendedName>
</protein>
<gene>
    <name evidence="2" type="ORF">LARV_03779</name>
</gene>
<name>A0A0K8MXL2_9CHLR</name>
<dbReference type="Pfam" id="PF00583">
    <property type="entry name" value="Acetyltransf_1"/>
    <property type="match status" value="1"/>
</dbReference>
<dbReference type="InterPro" id="IPR016181">
    <property type="entry name" value="Acyl_CoA_acyltransferase"/>
</dbReference>
<dbReference type="STRING" id="360412.LARV_03779"/>
<dbReference type="GO" id="GO:0016747">
    <property type="term" value="F:acyltransferase activity, transferring groups other than amino-acyl groups"/>
    <property type="evidence" value="ECO:0007669"/>
    <property type="project" value="InterPro"/>
</dbReference>
<dbReference type="Proteomes" id="UP000055060">
    <property type="component" value="Unassembled WGS sequence"/>
</dbReference>
<reference evidence="2" key="1">
    <citation type="submission" date="2015-07" db="EMBL/GenBank/DDBJ databases">
        <title>Draft Genome Sequences of Anaerolinea thermolimosa IMO-1, Bellilinea caldifistulae GOMI-1, Leptolinea tardivitalis YMTK-2, Levilinea saccharolytica KIBI-1,Longilinea arvoryzae KOME-1, Previously Described as Members of the Anaerolineaceae (Chloroflexi).</title>
        <authorList>
            <person name="Sekiguchi Y."/>
            <person name="Ohashi A."/>
            <person name="Matsuura N."/>
            <person name="Tourlousse M.D."/>
        </authorList>
    </citation>
    <scope>NUCLEOTIDE SEQUENCE [LARGE SCALE GENOMIC DNA]</scope>
    <source>
        <strain evidence="2">KOME-1</strain>
    </source>
</reference>
<evidence type="ECO:0000313" key="2">
    <source>
        <dbReference type="EMBL" id="GAP15984.1"/>
    </source>
</evidence>
<organism evidence="2">
    <name type="scientific">Longilinea arvoryzae</name>
    <dbReference type="NCBI Taxonomy" id="360412"/>
    <lineage>
        <taxon>Bacteria</taxon>
        <taxon>Bacillati</taxon>
        <taxon>Chloroflexota</taxon>
        <taxon>Anaerolineae</taxon>
        <taxon>Anaerolineales</taxon>
        <taxon>Anaerolineaceae</taxon>
        <taxon>Longilinea</taxon>
    </lineage>
</organism>
<dbReference type="InterPro" id="IPR000182">
    <property type="entry name" value="GNAT_dom"/>
</dbReference>
<evidence type="ECO:0000259" key="1">
    <source>
        <dbReference type="PROSITE" id="PS51186"/>
    </source>
</evidence>
<evidence type="ECO:0000313" key="3">
    <source>
        <dbReference type="Proteomes" id="UP000055060"/>
    </source>
</evidence>
<dbReference type="EMBL" id="DF967973">
    <property type="protein sequence ID" value="GAP15984.1"/>
    <property type="molecule type" value="Genomic_DNA"/>
</dbReference>
<sequence length="160" mass="18840">MITFEKFEERDIEVLTPILKRAFDEDTRIHLNRPEGGPEGYANGEFLRKWAFHEGVTSFKILVDGKTAGSTFLWINPQTHVNFLGNVYLDVVYQNQGLGQQVWEKIEALYPDTRVWQTETPGFSRRNHYFYVMKCGFKIVRIENPRDLLEANYIFEKVMQ</sequence>
<dbReference type="Gene3D" id="3.40.630.30">
    <property type="match status" value="1"/>
</dbReference>
<dbReference type="SUPFAM" id="SSF55729">
    <property type="entry name" value="Acyl-CoA N-acyltransferases (Nat)"/>
    <property type="match status" value="1"/>
</dbReference>